<evidence type="ECO:0000256" key="1">
    <source>
        <dbReference type="ARBA" id="ARBA00001478"/>
    </source>
</evidence>
<evidence type="ECO:0000259" key="13">
    <source>
        <dbReference type="Pfam" id="PF08323"/>
    </source>
</evidence>
<evidence type="ECO:0000259" key="12">
    <source>
        <dbReference type="Pfam" id="PF00534"/>
    </source>
</evidence>
<evidence type="ECO:0000256" key="8">
    <source>
        <dbReference type="ARBA" id="ARBA00022679"/>
    </source>
</evidence>
<feature type="domain" description="Glycosyl transferase family 1" evidence="12">
    <location>
        <begin position="294"/>
        <end position="436"/>
    </location>
</feature>
<comment type="function">
    <text evidence="2 11">Synthesizes alpha-1,4-glucan chains using ADP-glucose.</text>
</comment>
<feature type="domain" description="Starch synthase catalytic" evidence="13">
    <location>
        <begin position="2"/>
        <end position="236"/>
    </location>
</feature>
<evidence type="ECO:0000256" key="11">
    <source>
        <dbReference type="HAMAP-Rule" id="MF_00484"/>
    </source>
</evidence>
<keyword evidence="8 11" id="KW-0808">Transferase</keyword>
<dbReference type="Gene3D" id="3.40.50.2000">
    <property type="entry name" value="Glycogen Phosphorylase B"/>
    <property type="match status" value="2"/>
</dbReference>
<name>A0AAU9C6W8_9GAMM</name>
<dbReference type="KEGG" id="mcau:MIT9_P1297"/>
<evidence type="ECO:0000256" key="6">
    <source>
        <dbReference type="ARBA" id="ARBA00019935"/>
    </source>
</evidence>
<dbReference type="PANTHER" id="PTHR45825:SF11">
    <property type="entry name" value="ALPHA AMYLASE DOMAIN-CONTAINING PROTEIN"/>
    <property type="match status" value="1"/>
</dbReference>
<protein>
    <recommendedName>
        <fullName evidence="6 11">Glycogen synthase</fullName>
        <ecNumber evidence="5 11">2.4.1.21</ecNumber>
    </recommendedName>
    <alternativeName>
        <fullName evidence="10 11">Starch [bacterial glycogen] synthase</fullName>
    </alternativeName>
</protein>
<keyword evidence="7 11" id="KW-0328">Glycosyltransferase</keyword>
<proteinExistence type="inferred from homology"/>
<evidence type="ECO:0000256" key="7">
    <source>
        <dbReference type="ARBA" id="ARBA00022676"/>
    </source>
</evidence>
<accession>A0AAU9C6W8</accession>
<gene>
    <name evidence="11" type="primary">glgA</name>
    <name evidence="14" type="ORF">MIT9_P1297</name>
</gene>
<dbReference type="InterPro" id="IPR001296">
    <property type="entry name" value="Glyco_trans_1"/>
</dbReference>
<evidence type="ECO:0000256" key="3">
    <source>
        <dbReference type="ARBA" id="ARBA00004964"/>
    </source>
</evidence>
<dbReference type="AlphaFoldDB" id="A0AAU9C6W8"/>
<evidence type="ECO:0000256" key="5">
    <source>
        <dbReference type="ARBA" id="ARBA00012588"/>
    </source>
</evidence>
<dbReference type="InterPro" id="IPR011835">
    <property type="entry name" value="GS/SS"/>
</dbReference>
<dbReference type="PANTHER" id="PTHR45825">
    <property type="entry name" value="GRANULE-BOUND STARCH SYNTHASE 1, CHLOROPLASTIC/AMYLOPLASTIC"/>
    <property type="match status" value="1"/>
</dbReference>
<feature type="binding site" evidence="11">
    <location>
        <position position="15"/>
    </location>
    <ligand>
        <name>ADP-alpha-D-glucose</name>
        <dbReference type="ChEBI" id="CHEBI:57498"/>
    </ligand>
</feature>
<evidence type="ECO:0000256" key="9">
    <source>
        <dbReference type="ARBA" id="ARBA00023056"/>
    </source>
</evidence>
<comment type="similarity">
    <text evidence="4 11">Belongs to the glycosyltransferase 1 family. Bacterial/plant glycogen synthase subfamily.</text>
</comment>
<keyword evidence="15" id="KW-1185">Reference proteome</keyword>
<dbReference type="Proteomes" id="UP001321825">
    <property type="component" value="Chromosome"/>
</dbReference>
<dbReference type="CDD" id="cd03791">
    <property type="entry name" value="GT5_Glycogen_synthase_DULL1-like"/>
    <property type="match status" value="1"/>
</dbReference>
<organism evidence="14 15">
    <name type="scientific">Methylomarinovum caldicuralii</name>
    <dbReference type="NCBI Taxonomy" id="438856"/>
    <lineage>
        <taxon>Bacteria</taxon>
        <taxon>Pseudomonadati</taxon>
        <taxon>Pseudomonadota</taxon>
        <taxon>Gammaproteobacteria</taxon>
        <taxon>Methylococcales</taxon>
        <taxon>Methylothermaceae</taxon>
        <taxon>Methylomarinovum</taxon>
    </lineage>
</organism>
<comment type="catalytic activity">
    <reaction evidence="1 11">
        <text>[(1-&gt;4)-alpha-D-glucosyl](n) + ADP-alpha-D-glucose = [(1-&gt;4)-alpha-D-glucosyl](n+1) + ADP + H(+)</text>
        <dbReference type="Rhea" id="RHEA:18189"/>
        <dbReference type="Rhea" id="RHEA-COMP:9584"/>
        <dbReference type="Rhea" id="RHEA-COMP:9587"/>
        <dbReference type="ChEBI" id="CHEBI:15378"/>
        <dbReference type="ChEBI" id="CHEBI:15444"/>
        <dbReference type="ChEBI" id="CHEBI:57498"/>
        <dbReference type="ChEBI" id="CHEBI:456216"/>
        <dbReference type="EC" id="2.4.1.21"/>
    </reaction>
</comment>
<dbReference type="InterPro" id="IPR013534">
    <property type="entry name" value="Starch_synth_cat_dom"/>
</dbReference>
<dbReference type="EMBL" id="AP024714">
    <property type="protein sequence ID" value="BCX81719.1"/>
    <property type="molecule type" value="Genomic_DNA"/>
</dbReference>
<keyword evidence="9 11" id="KW-0320">Glycogen biosynthesis</keyword>
<dbReference type="Pfam" id="PF08323">
    <property type="entry name" value="Glyco_transf_5"/>
    <property type="match status" value="1"/>
</dbReference>
<dbReference type="NCBIfam" id="NF001899">
    <property type="entry name" value="PRK00654.1-2"/>
    <property type="match status" value="1"/>
</dbReference>
<evidence type="ECO:0000256" key="2">
    <source>
        <dbReference type="ARBA" id="ARBA00002764"/>
    </source>
</evidence>
<evidence type="ECO:0000313" key="14">
    <source>
        <dbReference type="EMBL" id="BCX81719.1"/>
    </source>
</evidence>
<dbReference type="SUPFAM" id="SSF53756">
    <property type="entry name" value="UDP-Glycosyltransferase/glycogen phosphorylase"/>
    <property type="match status" value="1"/>
</dbReference>
<dbReference type="RefSeq" id="WP_317706631.1">
    <property type="nucleotide sequence ID" value="NZ_AP024714.1"/>
</dbReference>
<dbReference type="HAMAP" id="MF_00484">
    <property type="entry name" value="Glycogen_synth"/>
    <property type="match status" value="1"/>
</dbReference>
<comment type="pathway">
    <text evidence="3 11">Glycan biosynthesis; glycogen biosynthesis.</text>
</comment>
<sequence>MKILFVASELYPLIKTGGLADVAGSLPKALTELGKDVRVLLPGYQSVKEQLPDARPVAELTILGRPVRLLADTVPGTKTPVWLLDAPVWFDRPGNPYLTPEGEPWPDNDVRFGALCWAGVALACGRAGIDWQPDVVHCNDWQTGLIPALLSLGPQRPASVFTIHNLAYQGVFPAESVEKLQLPKVLWHPEGLEFHHQLSFIKGGIVYADRVNTVSPTYAREIQTPRFGCGLEGVLRARAERLSGILNGIDTDKWNPATDPLIAANYDSDHLDAKQANKQALQAHFGLSQETIVPLIAFIGRLVSQKGVDLILKALPGLLQHPLQFVFLGSGDSDYEHSLLYWSRRQPDQVAVHIGYDEALSHRIEAGADLFLMPSRFEPCGLNQMYSQRYGTLPIVHRTGGLADTVTDAIPSRLEEATGLSFDHPETGALEEAVKRGWLLYGQPELWRRLQHNAMARDFSWRRSAEAYCRLYLQAMSDRDPT</sequence>
<evidence type="ECO:0000256" key="4">
    <source>
        <dbReference type="ARBA" id="ARBA00010281"/>
    </source>
</evidence>
<evidence type="ECO:0000313" key="15">
    <source>
        <dbReference type="Proteomes" id="UP001321825"/>
    </source>
</evidence>
<dbReference type="EC" id="2.4.1.21" evidence="5 11"/>
<evidence type="ECO:0000256" key="10">
    <source>
        <dbReference type="ARBA" id="ARBA00031722"/>
    </source>
</evidence>
<dbReference type="GO" id="GO:0004373">
    <property type="term" value="F:alpha-1,4-glucan glucosyltransferase (UDP-glucose donor) activity"/>
    <property type="evidence" value="ECO:0007669"/>
    <property type="project" value="InterPro"/>
</dbReference>
<reference evidence="15" key="1">
    <citation type="journal article" date="2024" name="Int. J. Syst. Evol. Microbiol.">
        <title>Methylomarinovum tepidoasis sp. nov., a moderately thermophilic methanotroph of the family Methylothermaceae isolated from a deep-sea hydrothermal field.</title>
        <authorList>
            <person name="Hirayama H."/>
            <person name="Takaki Y."/>
            <person name="Abe M."/>
            <person name="Miyazaki M."/>
            <person name="Uematsu K."/>
            <person name="Matsui Y."/>
            <person name="Takai K."/>
        </authorList>
    </citation>
    <scope>NUCLEOTIDE SEQUENCE [LARGE SCALE GENOMIC DNA]</scope>
    <source>
        <strain evidence="15">IT-9</strain>
    </source>
</reference>
<dbReference type="NCBIfam" id="TIGR02095">
    <property type="entry name" value="glgA"/>
    <property type="match status" value="1"/>
</dbReference>
<dbReference type="Pfam" id="PF00534">
    <property type="entry name" value="Glycos_transf_1"/>
    <property type="match status" value="1"/>
</dbReference>
<dbReference type="GO" id="GO:0009011">
    <property type="term" value="F:alpha-1,4-glucan glucosyltransferase (ADP-glucose donor) activity"/>
    <property type="evidence" value="ECO:0007669"/>
    <property type="project" value="UniProtKB-UniRule"/>
</dbReference>
<dbReference type="GO" id="GO:0005978">
    <property type="term" value="P:glycogen biosynthetic process"/>
    <property type="evidence" value="ECO:0007669"/>
    <property type="project" value="UniProtKB-UniRule"/>
</dbReference>